<name>A0AA35LSG2_9HYPO</name>
<accession>A0AA35LSG2</accession>
<sequence>MTASADKDCDVISTYTAHFVELDKKSSYFYERMNVVVSEIAELVSDLLDSGWCLCPEYRSRRTRQEKEKVVEEQVSIAVQF</sequence>
<reference evidence="1" key="1">
    <citation type="submission" date="2023-01" db="EMBL/GenBank/DDBJ databases">
        <authorList>
            <person name="Piombo E."/>
        </authorList>
    </citation>
    <scope>NUCLEOTIDE SEQUENCE</scope>
</reference>
<dbReference type="EMBL" id="CABFNP030000615">
    <property type="protein sequence ID" value="CAI6058571.1"/>
    <property type="molecule type" value="Genomic_DNA"/>
</dbReference>
<gene>
    <name evidence="1" type="ORF">CCHLO57077_00015801</name>
</gene>
<protein>
    <submittedName>
        <fullName evidence="1">Uncharacterized protein</fullName>
    </submittedName>
</protein>
<proteinExistence type="predicted"/>
<evidence type="ECO:0000313" key="1">
    <source>
        <dbReference type="EMBL" id="CAI6058571.1"/>
    </source>
</evidence>
<dbReference type="AlphaFoldDB" id="A0AA35LSG2"/>
<keyword evidence="2" id="KW-1185">Reference proteome</keyword>
<dbReference type="Proteomes" id="UP001160390">
    <property type="component" value="Unassembled WGS sequence"/>
</dbReference>
<organism evidence="1 2">
    <name type="scientific">Clonostachys chloroleuca</name>
    <dbReference type="NCBI Taxonomy" id="1926264"/>
    <lineage>
        <taxon>Eukaryota</taxon>
        <taxon>Fungi</taxon>
        <taxon>Dikarya</taxon>
        <taxon>Ascomycota</taxon>
        <taxon>Pezizomycotina</taxon>
        <taxon>Sordariomycetes</taxon>
        <taxon>Hypocreomycetidae</taxon>
        <taxon>Hypocreales</taxon>
        <taxon>Bionectriaceae</taxon>
        <taxon>Clonostachys</taxon>
    </lineage>
</organism>
<comment type="caution">
    <text evidence="1">The sequence shown here is derived from an EMBL/GenBank/DDBJ whole genome shotgun (WGS) entry which is preliminary data.</text>
</comment>
<evidence type="ECO:0000313" key="2">
    <source>
        <dbReference type="Proteomes" id="UP001160390"/>
    </source>
</evidence>